<accession>X7YK88</accession>
<name>X7YK88_MYCXE</name>
<dbReference type="EMBL" id="JAOB01000093">
    <property type="protein sequence ID" value="EUA06938.1"/>
    <property type="molecule type" value="Genomic_DNA"/>
</dbReference>
<dbReference type="GO" id="GO:0016787">
    <property type="term" value="F:hydrolase activity"/>
    <property type="evidence" value="ECO:0007669"/>
    <property type="project" value="UniProtKB-KW"/>
</dbReference>
<reference evidence="2" key="1">
    <citation type="submission" date="2014-01" db="EMBL/GenBank/DDBJ databases">
        <authorList>
            <person name="Brown-Elliot B."/>
            <person name="Wallace R."/>
            <person name="Lenaerts A."/>
            <person name="Ordway D."/>
            <person name="DeGroote M.A."/>
            <person name="Parker T."/>
            <person name="Sizemore C."/>
            <person name="Tallon L.J."/>
            <person name="Sadzewicz L.K."/>
            <person name="Sengamalay N."/>
            <person name="Fraser C.M."/>
            <person name="Hine E."/>
            <person name="Shefchek K.A."/>
            <person name="Das S.P."/>
            <person name="Tettelin H."/>
        </authorList>
    </citation>
    <scope>NUCLEOTIDE SEQUENCE [LARGE SCALE GENOMIC DNA]</scope>
    <source>
        <strain evidence="2">4042</strain>
    </source>
</reference>
<gene>
    <name evidence="2" type="ORF">I553_0836</name>
</gene>
<dbReference type="EC" id="3.6.3.25" evidence="2"/>
<evidence type="ECO:0000313" key="2">
    <source>
        <dbReference type="EMBL" id="EUA06938.1"/>
    </source>
</evidence>
<dbReference type="PATRIC" id="fig|1299334.3.peg.10410"/>
<comment type="caution">
    <text evidence="2">The sequence shown here is derived from an EMBL/GenBank/DDBJ whole genome shotgun (WGS) entry which is preliminary data.</text>
</comment>
<dbReference type="AlphaFoldDB" id="X7YK88"/>
<sequence length="206" mass="22714">MLFRRKLVMFGPREVLLTSDEPVVRQFLNGRRIGPIGMSEEKDEATMAEEQAQVEAGHHTGGVEEVEGVPPQITATPACPNARQSRVVRRGSAQTCTCCPRAPRKRSSTRWRAPTSTRHTSCPTRWAPAVIAGRNVDRHHAHPAAVTDSPAPARPSGRNGARQLHDNLARHHLTDGRKRVSLLGSMRARSVETPASARYVDMVRAR</sequence>
<organism evidence="2">
    <name type="scientific">Mycobacterium xenopi 4042</name>
    <dbReference type="NCBI Taxonomy" id="1299334"/>
    <lineage>
        <taxon>Bacteria</taxon>
        <taxon>Bacillati</taxon>
        <taxon>Actinomycetota</taxon>
        <taxon>Actinomycetes</taxon>
        <taxon>Mycobacteriales</taxon>
        <taxon>Mycobacteriaceae</taxon>
        <taxon>Mycobacterium</taxon>
    </lineage>
</organism>
<protein>
    <submittedName>
        <fullName evidence="2">Sulfate/thiosulfate ABC superfamily ATP binding cassette transporter, ABC domain protein</fullName>
        <ecNumber evidence="2">3.6.3.25</ecNumber>
    </submittedName>
</protein>
<evidence type="ECO:0000256" key="1">
    <source>
        <dbReference type="SAM" id="MobiDB-lite"/>
    </source>
</evidence>
<keyword evidence="2" id="KW-0378">Hydrolase</keyword>
<proteinExistence type="predicted"/>
<feature type="region of interest" description="Disordered" evidence="1">
    <location>
        <begin position="142"/>
        <end position="161"/>
    </location>
</feature>